<dbReference type="SUPFAM" id="SSF52980">
    <property type="entry name" value="Restriction endonuclease-like"/>
    <property type="match status" value="1"/>
</dbReference>
<dbReference type="InterPro" id="IPR011335">
    <property type="entry name" value="Restrct_endonuc-II-like"/>
</dbReference>
<gene>
    <name evidence="2" type="ORF">CBE89_13060</name>
</gene>
<protein>
    <recommendedName>
        <fullName evidence="4">DUF559 domain-containing protein</fullName>
    </recommendedName>
</protein>
<evidence type="ECO:0000313" key="2">
    <source>
        <dbReference type="EMBL" id="ART22305.1"/>
    </source>
</evidence>
<dbReference type="EMBL" id="CP021252">
    <property type="protein sequence ID" value="ART22305.1"/>
    <property type="molecule type" value="Genomic_DNA"/>
</dbReference>
<accession>A0A2Z2J404</accession>
<evidence type="ECO:0000256" key="1">
    <source>
        <dbReference type="SAM" id="MobiDB-lite"/>
    </source>
</evidence>
<sequence>MNALLVRGLSRSQLVTRLRRGDITKIARGIYVWGAPTPLEVLRAVQEYNATVLAAGRTAAQLYLGHELTTPLELRGPARLPTSPFYSLRRTKQNAYRMIDGIRVANPLLAIERLDAALALELCEALYSTKEGREAIERDRAEFRRLSAHAQKVLTQAALFTDSSAEILVIRALKSRGLKVESNYLIGAYRWDIVLPDYKIAIEINGLQFHSALTPWIRDHWKNNEAVLRGWRTLRYTGHCVKYHLNYIVEQICTADQPDWERRYYRGVRSWHRALGPAPWEGALEPPPEPDWVRDIDFSQQEPQ</sequence>
<organism evidence="2 3">
    <name type="scientific">Corynebacterium striatum</name>
    <dbReference type="NCBI Taxonomy" id="43770"/>
    <lineage>
        <taxon>Bacteria</taxon>
        <taxon>Bacillati</taxon>
        <taxon>Actinomycetota</taxon>
        <taxon>Actinomycetes</taxon>
        <taxon>Mycobacteriales</taxon>
        <taxon>Corynebacteriaceae</taxon>
        <taxon>Corynebacterium</taxon>
    </lineage>
</organism>
<dbReference type="Proteomes" id="UP000250197">
    <property type="component" value="Chromosome"/>
</dbReference>
<feature type="region of interest" description="Disordered" evidence="1">
    <location>
        <begin position="280"/>
        <end position="304"/>
    </location>
</feature>
<dbReference type="KEGG" id="cstr:CBE89_13060"/>
<dbReference type="Gene3D" id="3.40.960.10">
    <property type="entry name" value="VSR Endonuclease"/>
    <property type="match status" value="1"/>
</dbReference>
<evidence type="ECO:0000313" key="3">
    <source>
        <dbReference type="Proteomes" id="UP000250197"/>
    </source>
</evidence>
<proteinExistence type="predicted"/>
<reference evidence="2 3" key="1">
    <citation type="submission" date="2017-05" db="EMBL/GenBank/DDBJ databases">
        <title>Complete genome sequence of Corynebacterium striatum KC-Na-1 isolated from Neophocaena asiaeorientalis in Korea.</title>
        <authorList>
            <person name="Kim J.H."/>
            <person name="Lee K."/>
        </authorList>
    </citation>
    <scope>NUCLEOTIDE SEQUENCE [LARGE SCALE GENOMIC DNA]</scope>
    <source>
        <strain evidence="2 3">KC-Na-01</strain>
    </source>
</reference>
<evidence type="ECO:0008006" key="4">
    <source>
        <dbReference type="Google" id="ProtNLM"/>
    </source>
</evidence>
<dbReference type="AlphaFoldDB" id="A0A2Z2J404"/>
<name>A0A2Z2J404_CORST</name>